<evidence type="ECO:0000313" key="1">
    <source>
        <dbReference type="EMBL" id="KAJ2812554.1"/>
    </source>
</evidence>
<reference evidence="1" key="1">
    <citation type="submission" date="2022-07" db="EMBL/GenBank/DDBJ databases">
        <title>Phylogenomic reconstructions and comparative analyses of Kickxellomycotina fungi.</title>
        <authorList>
            <person name="Reynolds N.K."/>
            <person name="Stajich J.E."/>
            <person name="Barry K."/>
            <person name="Grigoriev I.V."/>
            <person name="Crous P."/>
            <person name="Smith M.E."/>
        </authorList>
    </citation>
    <scope>NUCLEOTIDE SEQUENCE</scope>
    <source>
        <strain evidence="1">CBS 102833</strain>
    </source>
</reference>
<dbReference type="Proteomes" id="UP001140096">
    <property type="component" value="Unassembled WGS sequence"/>
</dbReference>
<protein>
    <submittedName>
        <fullName evidence="1">Ferroxidase fet3</fullName>
    </submittedName>
</protein>
<dbReference type="EMBL" id="JANBUP010000200">
    <property type="protein sequence ID" value="KAJ2812554.1"/>
    <property type="molecule type" value="Genomic_DNA"/>
</dbReference>
<keyword evidence="2" id="KW-1185">Reference proteome</keyword>
<organism evidence="1 2">
    <name type="scientific">Coemansia furcata</name>
    <dbReference type="NCBI Taxonomy" id="417177"/>
    <lineage>
        <taxon>Eukaryota</taxon>
        <taxon>Fungi</taxon>
        <taxon>Fungi incertae sedis</taxon>
        <taxon>Zoopagomycota</taxon>
        <taxon>Kickxellomycotina</taxon>
        <taxon>Kickxellomycetes</taxon>
        <taxon>Kickxellales</taxon>
        <taxon>Kickxellaceae</taxon>
        <taxon>Coemansia</taxon>
    </lineage>
</organism>
<accession>A0ACC1LPM3</accession>
<comment type="caution">
    <text evidence="1">The sequence shown here is derived from an EMBL/GenBank/DDBJ whole genome shotgun (WGS) entry which is preliminary data.</text>
</comment>
<proteinExistence type="predicted"/>
<evidence type="ECO:0000313" key="2">
    <source>
        <dbReference type="Proteomes" id="UP001140096"/>
    </source>
</evidence>
<gene>
    <name evidence="1" type="primary">FET3_3</name>
    <name evidence="1" type="ORF">H4S07_001319</name>
</gene>
<sequence>MWISAPVFLSLIQALAVLGKRVVFNWDVGYVDIDRDGYGSRRAIGVNGALPIPPVTLTVGDTLVLKVHNSLNLTASIHAHGLFQNGTNYMDGAGMVTQCGIPPGDRFTYEYVVEQAGTFWLHGHDHHQNVDGLRTPLVVYDRGKPPVKYDEDILLSFEDWYTETFTERTRATIDPSMPFPPPNRTGFGLINGINGNLTKPIHFQPGRTYRLRLINMSSTRWFQFSLPGHVMHVIEVDGQYTEPLEVDGVDMSPAQRYSVLVTAHATKSFNYRFNATMYASFIPIEPGLSPRVFIGDVVYQEGAPFIQAGSYDDSFRWANDIDLHALDQEPALPVERSMELVIGISLYSTGQHLINFNNITYASPMTPTLYTALSMGTMALDERVYGPQAHAIVLKHNEVIELVIRNSEDVPHSLHLHGHVFQITEYGPTKPSTSTDVTVLPVLKNSGVPVKRDTVDILPSQYVKLRFRADNPGVWILHCHMDIHFVMGMALTFIEAPDVLQKTQKVPSDMFAFCAKQGIKTAGNAAGNQGLNFTGLPPMPTIARKLKFFFPVSHGHGLRPHGVRIVQSEQRQLEYDAAETAKVETNLGAFIEQIKQMAPMVRGIEVMCAETYNDKHPETEYFGALLVRLVKLTPHIMYRIRDEAGSVELLADDISDLVHIDVESRSIDPIAQLARRSAMTLQSLAIQTNGGGDAIGLIEDADGNYAEYPRLRVFKLKQYSRDYSDGKPVFHGAVPFSSLRHLTMDDYPFGDDVVFRGNALMLSSIWT</sequence>
<name>A0ACC1LPM3_9FUNG</name>